<reference evidence="22" key="2">
    <citation type="submission" date="2021-01" db="UniProtKB">
        <authorList>
            <consortium name="EnsemblMetazoa"/>
        </authorList>
    </citation>
    <scope>IDENTIFICATION</scope>
</reference>
<accession>A0A7M7TG73</accession>
<feature type="region of interest" description="Disordered" evidence="18">
    <location>
        <begin position="1"/>
        <end position="27"/>
    </location>
</feature>
<dbReference type="GO" id="GO:0006357">
    <property type="term" value="P:regulation of transcription by RNA polymerase II"/>
    <property type="evidence" value="ECO:0000318"/>
    <property type="project" value="GO_Central"/>
</dbReference>
<feature type="compositionally biased region" description="Acidic residues" evidence="18">
    <location>
        <begin position="676"/>
        <end position="698"/>
    </location>
</feature>
<dbReference type="CDD" id="cd21743">
    <property type="entry name" value="CTD_KDM2A_2B-like"/>
    <property type="match status" value="1"/>
</dbReference>
<dbReference type="RefSeq" id="XP_780290.4">
    <property type="nucleotide sequence ID" value="XM_775197.5"/>
</dbReference>
<evidence type="ECO:0000256" key="7">
    <source>
        <dbReference type="ARBA" id="ARBA00022771"/>
    </source>
</evidence>
<dbReference type="Gene3D" id="1.20.58.1360">
    <property type="match status" value="1"/>
</dbReference>
<keyword evidence="6" id="KW-0479">Metal-binding</keyword>
<keyword evidence="7 17" id="KW-0863">Zinc-finger</keyword>
<dbReference type="Pfam" id="PF17811">
    <property type="entry name" value="JHD"/>
    <property type="match status" value="1"/>
</dbReference>
<evidence type="ECO:0000256" key="17">
    <source>
        <dbReference type="PROSITE-ProRule" id="PRU00509"/>
    </source>
</evidence>
<evidence type="ECO:0000256" key="11">
    <source>
        <dbReference type="ARBA" id="ARBA00023002"/>
    </source>
</evidence>
<feature type="compositionally biased region" description="Basic and acidic residues" evidence="18">
    <location>
        <begin position="427"/>
        <end position="443"/>
    </location>
</feature>
<keyword evidence="9" id="KW-0156">Chromatin regulator</keyword>
<dbReference type="GO" id="GO:0005634">
    <property type="term" value="C:nucleus"/>
    <property type="evidence" value="ECO:0007669"/>
    <property type="project" value="UniProtKB-SubCell"/>
</dbReference>
<dbReference type="GO" id="GO:0032452">
    <property type="term" value="F:histone demethylase activity"/>
    <property type="evidence" value="ECO:0000318"/>
    <property type="project" value="GO_Central"/>
</dbReference>
<keyword evidence="13" id="KW-0805">Transcription regulation</keyword>
<keyword evidence="10" id="KW-0223">Dioxygenase</keyword>
<feature type="domain" description="CXXC-type" evidence="20">
    <location>
        <begin position="562"/>
        <end position="608"/>
    </location>
</feature>
<dbReference type="Pfam" id="PF12937">
    <property type="entry name" value="F-box-like"/>
    <property type="match status" value="1"/>
</dbReference>
<name>A0A7M7TG73_STRPU</name>
<evidence type="ECO:0000256" key="16">
    <source>
        <dbReference type="ARBA" id="ARBA00047915"/>
    </source>
</evidence>
<sequence>MTSQAETGRSLRHKVRRHYDEGEHQDDEIEGRRTFTLDDKLTTDRYNFPMVKTMSSQDFTLKWLQENGFDTPLLFKESTHLDIRTPDSSFTVSDVKQYVGSRRVVDVMDVNTQKGIEMSMAQFARYYESPDRKELYNVISLEFSHTRLADLVQQPKVVRQIDWVNNVWPRHLIDTQRDSTNVLAEMKYPKVQKYCLMSVKGCYTDFHVDFGGTSVWYHILRGSKVFWLIPPTEENLDTYETWVLSGKQGDIFLGDRVMECGRIRLEAGDTFMIPTGWIHAVYTPEDSLVFGGNILHTFNVRKQLGVWQLEDRTRVPNKFRYPFYFEIHWFALARYVEVLLGRQHVRNTGKSQSNETIIEHANNGHSLLKQENGIDQEVKVDEEEEDDVDIGPHHRNVKVEDEDEMSDAILKSLAMGQTMDMDESDDKDLSFGESKETFEKKPEPAGGGGGDFASTSSMGGVKKPIHLSWAEMEGLINLVEFLESLPRSKRSVPELIDNPDKLLEDAREMLELHQEDDPAVGVTGVPIVKWPDPPPKPPVILRPAPSKKRVKKQKKNKALTMNRKRRTRCKQCANCTRADCGECNFCIDMKKYGGPGKMKQSCIMRQCLTPILPGKSSCSVCKLEDTDSEGNTTLFECHVCHDITHPACLKEQGFQAEGIMNEDLTNSWECPKCMEVDDEDDEEEDEEEEDDDGDESDSSSEKAVSSRGRKRKAESDVRTHEAGTVGKRGSHAGKGPTMASTSTYQGTLRTRLRQRKGNNQKLAKQKVRQAKYHMQSSLKKGRAMLKRHPLQQKKRRLGRPPKLQAQVEPKPIIMEKIPACAAPKFVVRPAPANPPPAFVLMADDTKHPIHRDDWMMIFQFLDKRALNECMAVCKTWNRWCIHPSLWKRISYKTPISKLALCGIVRRQPLSLNLSWTNISAKQLSWLLPRLPNLKDLGLGGSTWPVVYSLASVVCPFFTSLDLQWVSGLNDSSLLSLLSSPMDHRPGYFDERSRLSNLERLCLLGADITDATMSSIVQFAPLLAHLDISFCGNLTDASIRILLDEKSPVRMTLKELNIAGCRKMTLSVFSQLESCPTLTKLIIHSCPNLAQEACLKFTEQKGVEMVTSKPSRVCRPRRP</sequence>
<dbReference type="CDD" id="cd15555">
    <property type="entry name" value="PHD_KDM2A_2B"/>
    <property type="match status" value="1"/>
</dbReference>
<dbReference type="InterPro" id="IPR041070">
    <property type="entry name" value="JHD"/>
</dbReference>
<dbReference type="EnsemblMetazoa" id="XM_775197">
    <property type="protein sequence ID" value="XP_780290"/>
    <property type="gene ID" value="LOC574799"/>
</dbReference>
<evidence type="ECO:0000256" key="18">
    <source>
        <dbReference type="SAM" id="MobiDB-lite"/>
    </source>
</evidence>
<keyword evidence="14" id="KW-0804">Transcription</keyword>
<dbReference type="Pfam" id="PF02008">
    <property type="entry name" value="zf-CXXC"/>
    <property type="match status" value="1"/>
</dbReference>
<dbReference type="KEGG" id="spu:574799"/>
<dbReference type="InParanoid" id="A0A7M7TG73"/>
<dbReference type="InterPro" id="IPR019787">
    <property type="entry name" value="Znf_PHD-finger"/>
</dbReference>
<dbReference type="InterPro" id="IPR002857">
    <property type="entry name" value="Znf_CXXC"/>
</dbReference>
<evidence type="ECO:0000256" key="1">
    <source>
        <dbReference type="ARBA" id="ARBA00001954"/>
    </source>
</evidence>
<dbReference type="Gene3D" id="3.80.10.10">
    <property type="entry name" value="Ribonuclease Inhibitor"/>
    <property type="match status" value="1"/>
</dbReference>
<keyword evidence="23" id="KW-1185">Reference proteome</keyword>
<feature type="domain" description="JmjC" evidence="21">
    <location>
        <begin position="143"/>
        <end position="311"/>
    </location>
</feature>
<evidence type="ECO:0000256" key="14">
    <source>
        <dbReference type="ARBA" id="ARBA00023163"/>
    </source>
</evidence>
<dbReference type="SMART" id="SM00558">
    <property type="entry name" value="JmjC"/>
    <property type="match status" value="1"/>
</dbReference>
<evidence type="ECO:0000313" key="22">
    <source>
        <dbReference type="EnsemblMetazoa" id="XP_780290"/>
    </source>
</evidence>
<feature type="compositionally biased region" description="Basic residues" evidence="18">
    <location>
        <begin position="779"/>
        <end position="799"/>
    </location>
</feature>
<dbReference type="AlphaFoldDB" id="A0A7M7TG73"/>
<evidence type="ECO:0000256" key="2">
    <source>
        <dbReference type="ARBA" id="ARBA00004123"/>
    </source>
</evidence>
<evidence type="ECO:0000259" key="19">
    <source>
        <dbReference type="PROSITE" id="PS50016"/>
    </source>
</evidence>
<feature type="compositionally biased region" description="Polar residues" evidence="18">
    <location>
        <begin position="738"/>
        <end position="748"/>
    </location>
</feature>
<dbReference type="PROSITE" id="PS01359">
    <property type="entry name" value="ZF_PHD_1"/>
    <property type="match status" value="1"/>
</dbReference>
<dbReference type="GO" id="GO:0008270">
    <property type="term" value="F:zinc ion binding"/>
    <property type="evidence" value="ECO:0007669"/>
    <property type="project" value="UniProtKB-KW"/>
</dbReference>
<reference evidence="23" key="1">
    <citation type="submission" date="2015-02" db="EMBL/GenBank/DDBJ databases">
        <title>Genome sequencing for Strongylocentrotus purpuratus.</title>
        <authorList>
            <person name="Murali S."/>
            <person name="Liu Y."/>
            <person name="Vee V."/>
            <person name="English A."/>
            <person name="Wang M."/>
            <person name="Skinner E."/>
            <person name="Han Y."/>
            <person name="Muzny D.M."/>
            <person name="Worley K.C."/>
            <person name="Gibbs R.A."/>
        </authorList>
    </citation>
    <scope>NUCLEOTIDE SEQUENCE</scope>
</reference>
<evidence type="ECO:0000256" key="5">
    <source>
        <dbReference type="ARBA" id="ARBA00022491"/>
    </source>
</evidence>
<dbReference type="GO" id="GO:0003712">
    <property type="term" value="F:transcription coregulator activity"/>
    <property type="evidence" value="ECO:0000318"/>
    <property type="project" value="GO_Central"/>
</dbReference>
<dbReference type="Pfam" id="PF25372">
    <property type="entry name" value="DUF7885"/>
    <property type="match status" value="1"/>
</dbReference>
<dbReference type="PROSITE" id="PS51058">
    <property type="entry name" value="ZF_CXXC"/>
    <property type="match status" value="1"/>
</dbReference>
<dbReference type="OMA" id="XQDNRSK"/>
<dbReference type="GeneID" id="574799"/>
<dbReference type="SUPFAM" id="SSF52047">
    <property type="entry name" value="RNI-like"/>
    <property type="match status" value="1"/>
</dbReference>
<dbReference type="InterPro" id="IPR050690">
    <property type="entry name" value="JHDM1_Histone_Demethylase"/>
</dbReference>
<evidence type="ECO:0000256" key="15">
    <source>
        <dbReference type="ARBA" id="ARBA00023242"/>
    </source>
</evidence>
<evidence type="ECO:0000256" key="3">
    <source>
        <dbReference type="ARBA" id="ARBA00008037"/>
    </source>
</evidence>
<dbReference type="OrthoDB" id="5876800at2759"/>
<dbReference type="Gene3D" id="3.30.40.10">
    <property type="entry name" value="Zinc/RING finger domain, C3HC4 (zinc finger)"/>
    <property type="match status" value="1"/>
</dbReference>
<keyword evidence="5" id="KW-0678">Repressor</keyword>
<dbReference type="InterPro" id="IPR001965">
    <property type="entry name" value="Znf_PHD"/>
</dbReference>
<comment type="subcellular location">
    <subcellularLocation>
        <location evidence="2">Nucleus</location>
    </subcellularLocation>
</comment>
<dbReference type="PROSITE" id="PS51184">
    <property type="entry name" value="JMJC"/>
    <property type="match status" value="1"/>
</dbReference>
<evidence type="ECO:0000259" key="21">
    <source>
        <dbReference type="PROSITE" id="PS51184"/>
    </source>
</evidence>
<evidence type="ECO:0000256" key="12">
    <source>
        <dbReference type="ARBA" id="ARBA00023004"/>
    </source>
</evidence>
<evidence type="ECO:0000256" key="9">
    <source>
        <dbReference type="ARBA" id="ARBA00022853"/>
    </source>
</evidence>
<proteinExistence type="inferred from homology"/>
<feature type="domain" description="PHD-type" evidence="19">
    <location>
        <begin position="615"/>
        <end position="676"/>
    </location>
</feature>
<dbReference type="InterPro" id="IPR032675">
    <property type="entry name" value="LRR_dom_sf"/>
</dbReference>
<feature type="region of interest" description="Disordered" evidence="18">
    <location>
        <begin position="676"/>
        <end position="802"/>
    </location>
</feature>
<evidence type="ECO:0000256" key="6">
    <source>
        <dbReference type="ARBA" id="ARBA00022723"/>
    </source>
</evidence>
<evidence type="ECO:0000256" key="10">
    <source>
        <dbReference type="ARBA" id="ARBA00022964"/>
    </source>
</evidence>
<dbReference type="GO" id="GO:0003677">
    <property type="term" value="F:DNA binding"/>
    <property type="evidence" value="ECO:0007669"/>
    <property type="project" value="InterPro"/>
</dbReference>
<dbReference type="PANTHER" id="PTHR23123">
    <property type="entry name" value="PHD/F-BOX CONTAINING PROTEIN"/>
    <property type="match status" value="1"/>
</dbReference>
<dbReference type="InterPro" id="IPR003347">
    <property type="entry name" value="JmjC_dom"/>
</dbReference>
<dbReference type="SUPFAM" id="SSF51197">
    <property type="entry name" value="Clavaminate synthase-like"/>
    <property type="match status" value="1"/>
</dbReference>
<dbReference type="SMART" id="SM00249">
    <property type="entry name" value="PHD"/>
    <property type="match status" value="1"/>
</dbReference>
<comment type="cofactor">
    <cofactor evidence="1">
        <name>Fe(2+)</name>
        <dbReference type="ChEBI" id="CHEBI:29033"/>
    </cofactor>
</comment>
<protein>
    <recommendedName>
        <fullName evidence="4">[histone H3]-dimethyl-L-lysine(36) demethylase</fullName>
        <ecNumber evidence="4">1.14.11.27</ecNumber>
    </recommendedName>
</protein>
<comment type="similarity">
    <text evidence="3">Belongs to the JHDM1 histone demethylase family.</text>
</comment>
<keyword evidence="8" id="KW-0862">Zinc</keyword>
<evidence type="ECO:0000313" key="23">
    <source>
        <dbReference type="Proteomes" id="UP000007110"/>
    </source>
</evidence>
<dbReference type="EC" id="1.14.11.27" evidence="4"/>
<dbReference type="GO" id="GO:0140680">
    <property type="term" value="F:histone H3K36me/H3K36me2 demethylase activity"/>
    <property type="evidence" value="ECO:0007669"/>
    <property type="project" value="UniProtKB-EC"/>
</dbReference>
<dbReference type="InterPro" id="IPR019786">
    <property type="entry name" value="Zinc_finger_PHD-type_CS"/>
</dbReference>
<dbReference type="Gene3D" id="2.60.120.650">
    <property type="entry name" value="Cupin"/>
    <property type="match status" value="1"/>
</dbReference>
<dbReference type="InterPro" id="IPR001810">
    <property type="entry name" value="F-box_dom"/>
</dbReference>
<feature type="compositionally biased region" description="Basic residues" evidence="18">
    <location>
        <begin position="750"/>
        <end position="771"/>
    </location>
</feature>
<dbReference type="InterPro" id="IPR013083">
    <property type="entry name" value="Znf_RING/FYVE/PHD"/>
</dbReference>
<dbReference type="GO" id="GO:0006338">
    <property type="term" value="P:chromatin remodeling"/>
    <property type="evidence" value="ECO:0000318"/>
    <property type="project" value="GO_Central"/>
</dbReference>
<evidence type="ECO:0000256" key="4">
    <source>
        <dbReference type="ARBA" id="ARBA00013246"/>
    </source>
</evidence>
<feature type="region of interest" description="Disordered" evidence="18">
    <location>
        <begin position="528"/>
        <end position="560"/>
    </location>
</feature>
<dbReference type="CDD" id="cd22122">
    <property type="entry name" value="F-box_JHDM"/>
    <property type="match status" value="1"/>
</dbReference>
<dbReference type="SMART" id="SM00367">
    <property type="entry name" value="LRR_CC"/>
    <property type="match status" value="4"/>
</dbReference>
<dbReference type="PROSITE" id="PS50016">
    <property type="entry name" value="ZF_PHD_2"/>
    <property type="match status" value="1"/>
</dbReference>
<organism evidence="22 23">
    <name type="scientific">Strongylocentrotus purpuratus</name>
    <name type="common">Purple sea urchin</name>
    <dbReference type="NCBI Taxonomy" id="7668"/>
    <lineage>
        <taxon>Eukaryota</taxon>
        <taxon>Metazoa</taxon>
        <taxon>Echinodermata</taxon>
        <taxon>Eleutherozoa</taxon>
        <taxon>Echinozoa</taxon>
        <taxon>Echinoidea</taxon>
        <taxon>Euechinoidea</taxon>
        <taxon>Echinacea</taxon>
        <taxon>Camarodonta</taxon>
        <taxon>Echinidea</taxon>
        <taxon>Strongylocentrotidae</taxon>
        <taxon>Strongylocentrotus</taxon>
    </lineage>
</organism>
<feature type="compositionally biased region" description="Pro residues" evidence="18">
    <location>
        <begin position="531"/>
        <end position="540"/>
    </location>
</feature>
<dbReference type="InterPro" id="IPR006553">
    <property type="entry name" value="Leu-rich_rpt_Cys-con_subtyp"/>
</dbReference>
<dbReference type="FunFam" id="2.60.120.650:FF:000005">
    <property type="entry name" value="lysine-specific demethylase 2A isoform X1"/>
    <property type="match status" value="1"/>
</dbReference>
<evidence type="ECO:0000256" key="8">
    <source>
        <dbReference type="ARBA" id="ARBA00022833"/>
    </source>
</evidence>
<feature type="region of interest" description="Disordered" evidence="18">
    <location>
        <begin position="417"/>
        <end position="459"/>
    </location>
</feature>
<evidence type="ECO:0000259" key="20">
    <source>
        <dbReference type="PROSITE" id="PS51058"/>
    </source>
</evidence>
<evidence type="ECO:0000256" key="13">
    <source>
        <dbReference type="ARBA" id="ARBA00023015"/>
    </source>
</evidence>
<feature type="compositionally biased region" description="Basic residues" evidence="18">
    <location>
        <begin position="545"/>
        <end position="560"/>
    </location>
</feature>
<keyword evidence="11" id="KW-0560">Oxidoreductase</keyword>
<dbReference type="Proteomes" id="UP000007110">
    <property type="component" value="Unassembled WGS sequence"/>
</dbReference>
<dbReference type="InterPro" id="IPR057207">
    <property type="entry name" value="FBXL15_LRR"/>
</dbReference>
<keyword evidence="15" id="KW-0539">Nucleus</keyword>
<comment type="catalytic activity">
    <reaction evidence="16">
        <text>N(6),N(6)-dimethyl-L-lysyl(36)-[histone H3] + 2 2-oxoglutarate + 2 O2 = L-lysyl(36)-[histone H3] + 2 formaldehyde + 2 succinate + 2 CO2</text>
        <dbReference type="Rhea" id="RHEA:42032"/>
        <dbReference type="Rhea" id="RHEA-COMP:9785"/>
        <dbReference type="Rhea" id="RHEA-COMP:9787"/>
        <dbReference type="ChEBI" id="CHEBI:15379"/>
        <dbReference type="ChEBI" id="CHEBI:16526"/>
        <dbReference type="ChEBI" id="CHEBI:16810"/>
        <dbReference type="ChEBI" id="CHEBI:16842"/>
        <dbReference type="ChEBI" id="CHEBI:29969"/>
        <dbReference type="ChEBI" id="CHEBI:30031"/>
        <dbReference type="ChEBI" id="CHEBI:61976"/>
        <dbReference type="EC" id="1.14.11.27"/>
    </reaction>
</comment>
<dbReference type="Pfam" id="PF16866">
    <property type="entry name" value="PHD_4"/>
    <property type="match status" value="1"/>
</dbReference>
<keyword evidence="12" id="KW-0408">Iron</keyword>